<organism evidence="2 3">
    <name type="scientific">Trichinella nativa</name>
    <dbReference type="NCBI Taxonomy" id="6335"/>
    <lineage>
        <taxon>Eukaryota</taxon>
        <taxon>Metazoa</taxon>
        <taxon>Ecdysozoa</taxon>
        <taxon>Nematoda</taxon>
        <taxon>Enoplea</taxon>
        <taxon>Dorylaimia</taxon>
        <taxon>Trichinellida</taxon>
        <taxon>Trichinellidae</taxon>
        <taxon>Trichinella</taxon>
    </lineage>
</organism>
<reference evidence="2 3" key="1">
    <citation type="submission" date="2015-05" db="EMBL/GenBank/DDBJ databases">
        <title>Evolution of Trichinella species and genotypes.</title>
        <authorList>
            <person name="Korhonen P.K."/>
            <person name="Edoardo P."/>
            <person name="Giuseppe L.R."/>
            <person name="Gasser R.B."/>
        </authorList>
    </citation>
    <scope>NUCLEOTIDE SEQUENCE [LARGE SCALE GENOMIC DNA]</scope>
    <source>
        <strain evidence="2">ISS10</strain>
    </source>
</reference>
<gene>
    <name evidence="2" type="ORF">T02_10197</name>
</gene>
<protein>
    <submittedName>
        <fullName evidence="2">Uncharacterized protein</fullName>
    </submittedName>
</protein>
<dbReference type="AlphaFoldDB" id="A0A0V1L6D7"/>
<name>A0A0V1L6D7_9BILA</name>
<sequence length="64" mass="7089">MEEDLHCGDDDFCAEGTTSNGVESDLSKAASNNSRQKMKFFKSDQNKNDNDPNNQRSTTTELGD</sequence>
<feature type="compositionally biased region" description="Basic and acidic residues" evidence="1">
    <location>
        <begin position="41"/>
        <end position="50"/>
    </location>
</feature>
<dbReference type="EMBL" id="JYDW01000124">
    <property type="protein sequence ID" value="KRZ55057.1"/>
    <property type="molecule type" value="Genomic_DNA"/>
</dbReference>
<keyword evidence="3" id="KW-1185">Reference proteome</keyword>
<dbReference type="OrthoDB" id="5919858at2759"/>
<evidence type="ECO:0000256" key="1">
    <source>
        <dbReference type="SAM" id="MobiDB-lite"/>
    </source>
</evidence>
<proteinExistence type="predicted"/>
<feature type="region of interest" description="Disordered" evidence="1">
    <location>
        <begin position="1"/>
        <end position="64"/>
    </location>
</feature>
<accession>A0A0V1L6D7</accession>
<evidence type="ECO:0000313" key="3">
    <source>
        <dbReference type="Proteomes" id="UP000054721"/>
    </source>
</evidence>
<dbReference type="Proteomes" id="UP000054721">
    <property type="component" value="Unassembled WGS sequence"/>
</dbReference>
<evidence type="ECO:0000313" key="2">
    <source>
        <dbReference type="EMBL" id="KRZ55057.1"/>
    </source>
</evidence>
<comment type="caution">
    <text evidence="2">The sequence shown here is derived from an EMBL/GenBank/DDBJ whole genome shotgun (WGS) entry which is preliminary data.</text>
</comment>